<evidence type="ECO:0008006" key="3">
    <source>
        <dbReference type="Google" id="ProtNLM"/>
    </source>
</evidence>
<evidence type="ECO:0000313" key="2">
    <source>
        <dbReference type="Proteomes" id="UP000676565"/>
    </source>
</evidence>
<accession>A0ABS5C0T7</accession>
<dbReference type="Proteomes" id="UP000676565">
    <property type="component" value="Unassembled WGS sequence"/>
</dbReference>
<proteinExistence type="predicted"/>
<organism evidence="1 2">
    <name type="scientific">Gemmata palustris</name>
    <dbReference type="NCBI Taxonomy" id="2822762"/>
    <lineage>
        <taxon>Bacteria</taxon>
        <taxon>Pseudomonadati</taxon>
        <taxon>Planctomycetota</taxon>
        <taxon>Planctomycetia</taxon>
        <taxon>Gemmatales</taxon>
        <taxon>Gemmataceae</taxon>
        <taxon>Gemmata</taxon>
    </lineage>
</organism>
<comment type="caution">
    <text evidence="1">The sequence shown here is derived from an EMBL/GenBank/DDBJ whole genome shotgun (WGS) entry which is preliminary data.</text>
</comment>
<evidence type="ECO:0000313" key="1">
    <source>
        <dbReference type="EMBL" id="MBP3959523.1"/>
    </source>
</evidence>
<reference evidence="1 2" key="1">
    <citation type="submission" date="2021-04" db="EMBL/GenBank/DDBJ databases">
        <authorList>
            <person name="Ivanova A."/>
        </authorList>
    </citation>
    <scope>NUCLEOTIDE SEQUENCE [LARGE SCALE GENOMIC DNA]</scope>
    <source>
        <strain evidence="1 2">G18</strain>
    </source>
</reference>
<name>A0ABS5C0T7_9BACT</name>
<protein>
    <recommendedName>
        <fullName evidence="3">DUF4065 domain-containing protein</fullName>
    </recommendedName>
</protein>
<dbReference type="RefSeq" id="WP_210660200.1">
    <property type="nucleotide sequence ID" value="NZ_JAGKQQ010000001.1"/>
</dbReference>
<sequence>MTEIQKDAVLLSLLHALKERGSWCGETHVQKATFIFQEMLGVPLGFNFVLYKHGPYSFDLKNELTAQLADGLLAVVPRPPYGPGLHLGGNSETFLRQYPKTRAAYRPQTEFVAAQLGSKGIAELERLATAVFLTLREPDRKTSADRAARLHELKPHIPLDAAHTAVAEADALIAAARAVAPSPTTDVCTTPSA</sequence>
<keyword evidence="2" id="KW-1185">Reference proteome</keyword>
<gene>
    <name evidence="1" type="ORF">J8F10_30125</name>
</gene>
<dbReference type="EMBL" id="JAGKQQ010000001">
    <property type="protein sequence ID" value="MBP3959523.1"/>
    <property type="molecule type" value="Genomic_DNA"/>
</dbReference>